<protein>
    <submittedName>
        <fullName evidence="2">Uncharacterized protein</fullName>
    </submittedName>
</protein>
<feature type="compositionally biased region" description="Polar residues" evidence="1">
    <location>
        <begin position="1"/>
        <end position="12"/>
    </location>
</feature>
<feature type="region of interest" description="Disordered" evidence="1">
    <location>
        <begin position="248"/>
        <end position="272"/>
    </location>
</feature>
<evidence type="ECO:0000256" key="1">
    <source>
        <dbReference type="SAM" id="MobiDB-lite"/>
    </source>
</evidence>
<feature type="compositionally biased region" description="Polar residues" evidence="1">
    <location>
        <begin position="248"/>
        <end position="257"/>
    </location>
</feature>
<proteinExistence type="predicted"/>
<gene>
    <name evidence="2" type="ORF">CAUS1442_LOCUS1596</name>
</gene>
<accession>A0A7R9WPG4</accession>
<dbReference type="EMBL" id="HBEF01002581">
    <property type="protein sequence ID" value="CAD8329498.1"/>
    <property type="molecule type" value="Transcribed_RNA"/>
</dbReference>
<name>A0A7R9WPG4_9STRA</name>
<organism evidence="2">
    <name type="scientific">Craspedostauros australis</name>
    <dbReference type="NCBI Taxonomy" id="1486917"/>
    <lineage>
        <taxon>Eukaryota</taxon>
        <taxon>Sar</taxon>
        <taxon>Stramenopiles</taxon>
        <taxon>Ochrophyta</taxon>
        <taxon>Bacillariophyta</taxon>
        <taxon>Bacillariophyceae</taxon>
        <taxon>Bacillariophycidae</taxon>
        <taxon>Naviculales</taxon>
        <taxon>Naviculaceae</taxon>
        <taxon>Craspedostauros</taxon>
    </lineage>
</organism>
<dbReference type="AlphaFoldDB" id="A0A7R9WPG4"/>
<reference evidence="2" key="1">
    <citation type="submission" date="2021-01" db="EMBL/GenBank/DDBJ databases">
        <authorList>
            <person name="Corre E."/>
            <person name="Pelletier E."/>
            <person name="Niang G."/>
            <person name="Scheremetjew M."/>
            <person name="Finn R."/>
            <person name="Kale V."/>
            <person name="Holt S."/>
            <person name="Cochrane G."/>
            <person name="Meng A."/>
            <person name="Brown T."/>
            <person name="Cohen L."/>
        </authorList>
    </citation>
    <scope>NUCLEOTIDE SEQUENCE</scope>
    <source>
        <strain evidence="2">CCMP3328</strain>
    </source>
</reference>
<evidence type="ECO:0000313" key="2">
    <source>
        <dbReference type="EMBL" id="CAD8329498.1"/>
    </source>
</evidence>
<feature type="compositionally biased region" description="Polar residues" evidence="1">
    <location>
        <begin position="19"/>
        <end position="31"/>
    </location>
</feature>
<feature type="region of interest" description="Disordered" evidence="1">
    <location>
        <begin position="1"/>
        <end position="45"/>
    </location>
</feature>
<sequence>MVTNQHTRQSGNFADHTAGLSSPANNGNTKTGIVADPASSGGDVKMTAKPVPRFQATPISDADLQRAQIIITADERAKLPIGDKLFFRAMAVEALKPKFKATNMSTNIQGQTFHDKNYAFRNLATRLRRRLKAYSMDDVFEMVDTTVVSKGVYKFNASDPVFSDLLEQGPFVTLEAVLGSSHVYANYCSSEVTRQNLYWSYDLIMNSCDVGLAESITNRMEGLGKDGRTGPVAYYLLCQTIAHANNQHARQSPNFTGRTGGLRRQPRRKQTR</sequence>